<dbReference type="RefSeq" id="WP_344126687.1">
    <property type="nucleotide sequence ID" value="NZ_BAAARA010000002.1"/>
</dbReference>
<dbReference type="EMBL" id="BAAARA010000002">
    <property type="protein sequence ID" value="GAA2334802.1"/>
    <property type="molecule type" value="Genomic_DNA"/>
</dbReference>
<feature type="domain" description="Penicillin-binding protein transpeptidase" evidence="11">
    <location>
        <begin position="603"/>
        <end position="867"/>
    </location>
</feature>
<evidence type="ECO:0000256" key="9">
    <source>
        <dbReference type="SAM" id="MobiDB-lite"/>
    </source>
</evidence>
<feature type="compositionally biased region" description="Gly residues" evidence="9">
    <location>
        <begin position="57"/>
        <end position="66"/>
    </location>
</feature>
<accession>A0ABN3FPY0</accession>
<keyword evidence="6" id="KW-0511">Multifunctional enzyme</keyword>
<sequence length="998" mass="105659">MNDERDDQPGRHSRPQNPEGRPTPPPPPQGPPPGGQGRPPQPPPNRPGPPPPPPGGGGPAWPGEGGQNPPPPPPGRPQRPGPPPGQQPGAEQWPEEPEEQTGAWTPDFDDDSSSGSSLSSRLSGDDEPDPPAGQPPAAPPPGPPGRPGPPPGPDAARQGPPGGPTPPGEQPTQNIPKTPAEGSGSGGAAAGAAGAAAAGAAGAAAGGAGREPNLITHQDQGSYDYYADYDDDLDADPHGGSDVPPGPGSSETVGAAQGGVEFSEDPDDEMSAQQAKRAVLWRRVRRGCYLAAAAAVIIPVVVFIYGYIVWQPPDEQKLLNMKQPWTIEFADGSPMATIADSKAREVVKSIDEVAPAMRHAPIAAEDANFYSNPGFSFTGILRSVYFMFTGSGVGGGSTITQQFIKLDLELNQKDPAYVRKVKEIVLAFKITNDRPKDQILVSYLNTAYYGRGANGITEAAEAYFGKAPKDLNPSEAALLAGVVQRPTDNDPRENLKQATDRFEYVADQMEVNGYVSKAERQQMALPETRPSKAWRKDSRLTPEQYMVQMRVIDELSEQGLDQGTLSRGGYTVRTTLDKKAQGAAIKAIETQKENLPDTVKSSLVAVEPGSGEVKAYYGDGQVGGYNWVDAPQEPGSSFKPFVALAGLHKGRGVGETYDGSSPQEIAGTEFANAPGVECDDPQRCGLREAMTKSVNTVFVNMAAQLGPPNIAEAAYNAGIPRDYGGGPSLQSPDGLVHSGIALGMYKVKPIDMASAYGTLAAQGKHFEPHIVDSATSRDGQTVRYQQEEPTTLYDESASMANKLAFNTLSSMLEVADHAKIGLDRPVLSKTGTHQFRDTKKNQNAWMIGSTPQLSAAVAMMGTEKQMPAALEDNSGVSFYGSKYPGSAWQEFMRIYHEDKPVEQFKKADPIGRFKKAPPPPPPTSSEPPTSETMPSETSEEPPTSSTQPGNGNGNGSDDCGGLFQPPCDQESSQEEPTSTESVPDQFGRDPEDEGGWGN</sequence>
<dbReference type="Proteomes" id="UP001501218">
    <property type="component" value="Unassembled WGS sequence"/>
</dbReference>
<feature type="compositionally biased region" description="Low complexity" evidence="9">
    <location>
        <begin position="190"/>
        <end position="203"/>
    </location>
</feature>
<dbReference type="InterPro" id="IPR012338">
    <property type="entry name" value="Beta-lactam/transpept-like"/>
</dbReference>
<dbReference type="Gene3D" id="1.10.3810.10">
    <property type="entry name" value="Biosynthetic peptidoglycan transglycosylase-like"/>
    <property type="match status" value="1"/>
</dbReference>
<evidence type="ECO:0000256" key="6">
    <source>
        <dbReference type="ARBA" id="ARBA00023268"/>
    </source>
</evidence>
<dbReference type="InterPro" id="IPR036950">
    <property type="entry name" value="PBP_transglycosylase"/>
</dbReference>
<feature type="region of interest" description="Disordered" evidence="9">
    <location>
        <begin position="1"/>
        <end position="270"/>
    </location>
</feature>
<dbReference type="InterPro" id="IPR023346">
    <property type="entry name" value="Lysozyme-like_dom_sf"/>
</dbReference>
<organism evidence="13 14">
    <name type="scientific">Saccharopolyspora halophila</name>
    <dbReference type="NCBI Taxonomy" id="405551"/>
    <lineage>
        <taxon>Bacteria</taxon>
        <taxon>Bacillati</taxon>
        <taxon>Actinomycetota</taxon>
        <taxon>Actinomycetes</taxon>
        <taxon>Pseudonocardiales</taxon>
        <taxon>Pseudonocardiaceae</taxon>
        <taxon>Saccharopolyspora</taxon>
    </lineage>
</organism>
<evidence type="ECO:0000256" key="5">
    <source>
        <dbReference type="ARBA" id="ARBA00022801"/>
    </source>
</evidence>
<feature type="compositionally biased region" description="Pro residues" evidence="9">
    <location>
        <begin position="21"/>
        <end position="56"/>
    </location>
</feature>
<evidence type="ECO:0000313" key="14">
    <source>
        <dbReference type="Proteomes" id="UP001501218"/>
    </source>
</evidence>
<keyword evidence="4" id="KW-0808">Transferase</keyword>
<dbReference type="SUPFAM" id="SSF53955">
    <property type="entry name" value="Lysozyme-like"/>
    <property type="match status" value="1"/>
</dbReference>
<keyword evidence="5" id="KW-0378">Hydrolase</keyword>
<dbReference type="Pfam" id="PF00912">
    <property type="entry name" value="Transgly"/>
    <property type="match status" value="1"/>
</dbReference>
<dbReference type="InterPro" id="IPR001264">
    <property type="entry name" value="Glyco_trans_51"/>
</dbReference>
<feature type="region of interest" description="Disordered" evidence="9">
    <location>
        <begin position="910"/>
        <end position="998"/>
    </location>
</feature>
<evidence type="ECO:0000256" key="3">
    <source>
        <dbReference type="ARBA" id="ARBA00022676"/>
    </source>
</evidence>
<feature type="compositionally biased region" description="Low complexity" evidence="9">
    <location>
        <begin position="926"/>
        <end position="946"/>
    </location>
</feature>
<evidence type="ECO:0000313" key="13">
    <source>
        <dbReference type="EMBL" id="GAA2334802.1"/>
    </source>
</evidence>
<keyword evidence="10" id="KW-0812">Transmembrane</keyword>
<evidence type="ECO:0000256" key="2">
    <source>
        <dbReference type="ARBA" id="ARBA00022670"/>
    </source>
</evidence>
<gene>
    <name evidence="13" type="ORF">GCM10009854_08230</name>
</gene>
<evidence type="ECO:0000256" key="1">
    <source>
        <dbReference type="ARBA" id="ARBA00022645"/>
    </source>
</evidence>
<feature type="compositionally biased region" description="Low complexity" evidence="9">
    <location>
        <begin position="113"/>
        <end position="122"/>
    </location>
</feature>
<comment type="caution">
    <text evidence="13">The sequence shown here is derived from an EMBL/GenBank/DDBJ whole genome shotgun (WGS) entry which is preliminary data.</text>
</comment>
<proteinExistence type="predicted"/>
<keyword evidence="1" id="KW-0121">Carboxypeptidase</keyword>
<feature type="compositionally biased region" description="Pro residues" evidence="9">
    <location>
        <begin position="130"/>
        <end position="153"/>
    </location>
</feature>
<keyword evidence="3" id="KW-0328">Glycosyltransferase</keyword>
<feature type="compositionally biased region" description="Pro residues" evidence="9">
    <location>
        <begin position="68"/>
        <end position="86"/>
    </location>
</feature>
<evidence type="ECO:0000256" key="8">
    <source>
        <dbReference type="ARBA" id="ARBA00049902"/>
    </source>
</evidence>
<feature type="compositionally biased region" description="Pro residues" evidence="9">
    <location>
        <begin position="916"/>
        <end position="925"/>
    </location>
</feature>
<keyword evidence="14" id="KW-1185">Reference proteome</keyword>
<evidence type="ECO:0000259" key="12">
    <source>
        <dbReference type="Pfam" id="PF00912"/>
    </source>
</evidence>
<keyword evidence="10" id="KW-1133">Transmembrane helix</keyword>
<name>A0ABN3FPY0_9PSEU</name>
<dbReference type="PANTHER" id="PTHR32282:SF34">
    <property type="entry name" value="PENICILLIN-BINDING PROTEIN 1A"/>
    <property type="match status" value="1"/>
</dbReference>
<dbReference type="PRINTS" id="PR01217">
    <property type="entry name" value="PRICHEXTENSN"/>
</dbReference>
<dbReference type="InterPro" id="IPR050396">
    <property type="entry name" value="Glycosyltr_51/Transpeptidase"/>
</dbReference>
<evidence type="ECO:0000256" key="4">
    <source>
        <dbReference type="ARBA" id="ARBA00022679"/>
    </source>
</evidence>
<dbReference type="SUPFAM" id="SSF56601">
    <property type="entry name" value="beta-lactamase/transpeptidase-like"/>
    <property type="match status" value="1"/>
</dbReference>
<evidence type="ECO:0008006" key="15">
    <source>
        <dbReference type="Google" id="ProtNLM"/>
    </source>
</evidence>
<dbReference type="PANTHER" id="PTHR32282">
    <property type="entry name" value="BINDING PROTEIN TRANSPEPTIDASE, PUTATIVE-RELATED"/>
    <property type="match status" value="1"/>
</dbReference>
<feature type="transmembrane region" description="Helical" evidence="10">
    <location>
        <begin position="287"/>
        <end position="310"/>
    </location>
</feature>
<keyword evidence="10" id="KW-0472">Membrane</keyword>
<protein>
    <recommendedName>
        <fullName evidence="15">Penicillin-insensitive transglycosylase</fullName>
    </recommendedName>
</protein>
<dbReference type="Gene3D" id="3.40.710.10">
    <property type="entry name" value="DD-peptidase/beta-lactamase superfamily"/>
    <property type="match status" value="1"/>
</dbReference>
<evidence type="ECO:0000256" key="10">
    <source>
        <dbReference type="SAM" id="Phobius"/>
    </source>
</evidence>
<comment type="catalytic activity">
    <reaction evidence="8">
        <text>[GlcNAc-(1-&gt;4)-Mur2Ac(oyl-L-Ala-gamma-D-Glu-L-Lys-D-Ala-D-Ala)](n)-di-trans,octa-cis-undecaprenyl diphosphate + beta-D-GlcNAc-(1-&gt;4)-Mur2Ac(oyl-L-Ala-gamma-D-Glu-L-Lys-D-Ala-D-Ala)-di-trans,octa-cis-undecaprenyl diphosphate = [GlcNAc-(1-&gt;4)-Mur2Ac(oyl-L-Ala-gamma-D-Glu-L-Lys-D-Ala-D-Ala)](n+1)-di-trans,octa-cis-undecaprenyl diphosphate + di-trans,octa-cis-undecaprenyl diphosphate + H(+)</text>
        <dbReference type="Rhea" id="RHEA:23708"/>
        <dbReference type="Rhea" id="RHEA-COMP:9602"/>
        <dbReference type="Rhea" id="RHEA-COMP:9603"/>
        <dbReference type="ChEBI" id="CHEBI:15378"/>
        <dbReference type="ChEBI" id="CHEBI:58405"/>
        <dbReference type="ChEBI" id="CHEBI:60033"/>
        <dbReference type="ChEBI" id="CHEBI:78435"/>
        <dbReference type="EC" id="2.4.99.28"/>
    </reaction>
</comment>
<keyword evidence="2" id="KW-0645">Protease</keyword>
<evidence type="ECO:0000256" key="7">
    <source>
        <dbReference type="ARBA" id="ARBA00034000"/>
    </source>
</evidence>
<reference evidence="13 14" key="1">
    <citation type="journal article" date="2019" name="Int. J. Syst. Evol. Microbiol.">
        <title>The Global Catalogue of Microorganisms (GCM) 10K type strain sequencing project: providing services to taxonomists for standard genome sequencing and annotation.</title>
        <authorList>
            <consortium name="The Broad Institute Genomics Platform"/>
            <consortium name="The Broad Institute Genome Sequencing Center for Infectious Disease"/>
            <person name="Wu L."/>
            <person name="Ma J."/>
        </authorList>
    </citation>
    <scope>NUCLEOTIDE SEQUENCE [LARGE SCALE GENOMIC DNA]</scope>
    <source>
        <strain evidence="13 14">JCM 16221</strain>
    </source>
</reference>
<dbReference type="InterPro" id="IPR001460">
    <property type="entry name" value="PCN-bd_Tpept"/>
</dbReference>
<comment type="catalytic activity">
    <reaction evidence="7">
        <text>Preferential cleavage: (Ac)2-L-Lys-D-Ala-|-D-Ala. Also transpeptidation of peptidyl-alanyl moieties that are N-acyl substituents of D-alanine.</text>
        <dbReference type="EC" id="3.4.16.4"/>
    </reaction>
</comment>
<feature type="domain" description="Glycosyl transferase family 51" evidence="12">
    <location>
        <begin position="332"/>
        <end position="510"/>
    </location>
</feature>
<evidence type="ECO:0000259" key="11">
    <source>
        <dbReference type="Pfam" id="PF00905"/>
    </source>
</evidence>
<dbReference type="Pfam" id="PF00905">
    <property type="entry name" value="Transpeptidase"/>
    <property type="match status" value="1"/>
</dbReference>